<keyword evidence="2" id="KW-0012">Acyltransferase</keyword>
<evidence type="ECO:0000313" key="4">
    <source>
        <dbReference type="EMBL" id="SFA71019.1"/>
    </source>
</evidence>
<evidence type="ECO:0000256" key="1">
    <source>
        <dbReference type="ARBA" id="ARBA00022679"/>
    </source>
</evidence>
<dbReference type="RefSeq" id="WP_090037739.1">
    <property type="nucleotide sequence ID" value="NZ_FOKI01000001.1"/>
</dbReference>
<dbReference type="AlphaFoldDB" id="A0A1I0V3V6"/>
<organism evidence="4 5">
    <name type="scientific">Clostridium frigidicarnis</name>
    <dbReference type="NCBI Taxonomy" id="84698"/>
    <lineage>
        <taxon>Bacteria</taxon>
        <taxon>Bacillati</taxon>
        <taxon>Bacillota</taxon>
        <taxon>Clostridia</taxon>
        <taxon>Eubacteriales</taxon>
        <taxon>Clostridiaceae</taxon>
        <taxon>Clostridium</taxon>
    </lineage>
</organism>
<name>A0A1I0V3V6_9CLOT</name>
<dbReference type="GO" id="GO:0016747">
    <property type="term" value="F:acyltransferase activity, transferring groups other than amino-acyl groups"/>
    <property type="evidence" value="ECO:0007669"/>
    <property type="project" value="InterPro"/>
</dbReference>
<dbReference type="InterPro" id="IPR051556">
    <property type="entry name" value="N-term/lysine_N-AcTrnsfr"/>
</dbReference>
<dbReference type="OrthoDB" id="1910906at2"/>
<dbReference type="CDD" id="cd04301">
    <property type="entry name" value="NAT_SF"/>
    <property type="match status" value="1"/>
</dbReference>
<dbReference type="PANTHER" id="PTHR42919:SF8">
    <property type="entry name" value="N-ALPHA-ACETYLTRANSFERASE 50"/>
    <property type="match status" value="1"/>
</dbReference>
<keyword evidence="5" id="KW-1185">Reference proteome</keyword>
<keyword evidence="1 4" id="KW-0808">Transferase</keyword>
<dbReference type="Proteomes" id="UP000198619">
    <property type="component" value="Unassembled WGS sequence"/>
</dbReference>
<dbReference type="PROSITE" id="PS51186">
    <property type="entry name" value="GNAT"/>
    <property type="match status" value="1"/>
</dbReference>
<dbReference type="PANTHER" id="PTHR42919">
    <property type="entry name" value="N-ALPHA-ACETYLTRANSFERASE"/>
    <property type="match status" value="1"/>
</dbReference>
<dbReference type="InterPro" id="IPR016181">
    <property type="entry name" value="Acyl_CoA_acyltransferase"/>
</dbReference>
<dbReference type="Pfam" id="PF00583">
    <property type="entry name" value="Acetyltransf_1"/>
    <property type="match status" value="1"/>
</dbReference>
<dbReference type="STRING" id="84698.SAMN04488528_1001145"/>
<reference evidence="4 5" key="1">
    <citation type="submission" date="2016-10" db="EMBL/GenBank/DDBJ databases">
        <authorList>
            <person name="de Groot N.N."/>
        </authorList>
    </citation>
    <scope>NUCLEOTIDE SEQUENCE [LARGE SCALE GENOMIC DNA]</scope>
    <source>
        <strain evidence="4 5">DSM 12271</strain>
    </source>
</reference>
<sequence>MYRIERLNSYNKVHIKELNLKAKNFNKYNEDLYEYLNDHPWYKRVMLGDKIYLLKFQDNYEGFIWYVKEVDGSFTIKSLYICPEYATRNLLRSVSQKVFTGLDGHLFYSCTYNNDINNILNSLGFKINNSFVELALDLNTVEYFHIPDHNIQDFAENFHEETRCFIQNEVFHSENRVPLRVDDIIYEEKQNFYIKKGGILIRANNKYVGYGQIILTNNEPYIVNVGILNEFRHDGLGNILMKALINRCKHLKYDKVYIRCYKDNEVALKLYKQLGFKEETSMYNWVLN</sequence>
<accession>A0A1I0V3V6</accession>
<dbReference type="EMBL" id="FOKI01000001">
    <property type="protein sequence ID" value="SFA71019.1"/>
    <property type="molecule type" value="Genomic_DNA"/>
</dbReference>
<dbReference type="Gene3D" id="3.40.630.30">
    <property type="match status" value="2"/>
</dbReference>
<gene>
    <name evidence="4" type="ORF">SAMN04488528_1001145</name>
</gene>
<evidence type="ECO:0000256" key="2">
    <source>
        <dbReference type="ARBA" id="ARBA00023315"/>
    </source>
</evidence>
<feature type="domain" description="N-acetyltransferase" evidence="3">
    <location>
        <begin position="141"/>
        <end position="288"/>
    </location>
</feature>
<evidence type="ECO:0000313" key="5">
    <source>
        <dbReference type="Proteomes" id="UP000198619"/>
    </source>
</evidence>
<dbReference type="SUPFAM" id="SSF55729">
    <property type="entry name" value="Acyl-CoA N-acyltransferases (Nat)"/>
    <property type="match status" value="1"/>
</dbReference>
<dbReference type="InterPro" id="IPR000182">
    <property type="entry name" value="GNAT_dom"/>
</dbReference>
<proteinExistence type="predicted"/>
<protein>
    <submittedName>
        <fullName evidence="4">Acetyltransferase (GNAT) family protein</fullName>
    </submittedName>
</protein>
<evidence type="ECO:0000259" key="3">
    <source>
        <dbReference type="PROSITE" id="PS51186"/>
    </source>
</evidence>